<geneLocation type="plasmid" evidence="3 4">
    <name>unnamed1</name>
</geneLocation>
<dbReference type="PANTHER" id="PTHR12879">
    <property type="entry name" value="SPHINGOLIPID DELTA 4 DESATURASE/C-4 HYDROXYLASE PROTEIN DES2"/>
    <property type="match status" value="1"/>
</dbReference>
<dbReference type="RefSeq" id="WP_268879229.1">
    <property type="nucleotide sequence ID" value="NZ_CP114028.1"/>
</dbReference>
<dbReference type="PANTHER" id="PTHR12879:SF8">
    <property type="entry name" value="SPHINGOLIPID DELTA(4)-DESATURASE DES1"/>
    <property type="match status" value="1"/>
</dbReference>
<feature type="domain" description="Fatty acid desaturase" evidence="2">
    <location>
        <begin position="72"/>
        <end position="312"/>
    </location>
</feature>
<evidence type="ECO:0000256" key="1">
    <source>
        <dbReference type="SAM" id="Phobius"/>
    </source>
</evidence>
<feature type="transmembrane region" description="Helical" evidence="1">
    <location>
        <begin position="48"/>
        <end position="67"/>
    </location>
</feature>
<dbReference type="InterPro" id="IPR005804">
    <property type="entry name" value="FA_desaturase_dom"/>
</dbReference>
<name>A0ABY7BTG8_9HYPH</name>
<dbReference type="Pfam" id="PF00487">
    <property type="entry name" value="FA_desaturase"/>
    <property type="match status" value="1"/>
</dbReference>
<sequence length="357" mass="41632">MSNWKDYALTGAEGQRKIDSGLAGAEWYQTPIPRKEMKALMKRRDGPAIRDTLIWFAILLTLGTAVWMSWGTWLLFVPIFLVYSIFYGSCGDSRWHECGHGTAFRTQWMNRAVYHFASFLVLRNGTLWRWSHSRHHTDTIIVGRDPEIAVMRPPDFPGLFLNLFYIHDGWNQGSRMVRLAFGSMREDEKDFVPESERWKVIMEARIQAAVLIAVGLWAYAIGSLLPFFLFGLPTFFGAWMDVVFFGFTQHAGLAEDVLDHRLNTRTVYMNPVFRFIYWNMNYHVEHHMFPMVPYHALPKLHEAMKHDTPPPYPSTLAAWREILPALWRQWRDPEHFVIRRLPATARPYNMPAAVPAE</sequence>
<protein>
    <submittedName>
        <fullName evidence="3">Fatty acid desaturase family protein</fullName>
    </submittedName>
</protein>
<dbReference type="CDD" id="cd03511">
    <property type="entry name" value="Rhizopine-oxygenase-like"/>
    <property type="match status" value="1"/>
</dbReference>
<gene>
    <name evidence="3" type="ORF">OH818_00005</name>
</gene>
<keyword evidence="4" id="KW-1185">Reference proteome</keyword>
<keyword evidence="1" id="KW-0472">Membrane</keyword>
<dbReference type="InterPro" id="IPR039393">
    <property type="entry name" value="Rhizopine-oxygenase-like"/>
</dbReference>
<evidence type="ECO:0000313" key="3">
    <source>
        <dbReference type="EMBL" id="WAP66783.1"/>
    </source>
</evidence>
<proteinExistence type="predicted"/>
<evidence type="ECO:0000259" key="2">
    <source>
        <dbReference type="Pfam" id="PF00487"/>
    </source>
</evidence>
<dbReference type="Proteomes" id="UP001164020">
    <property type="component" value="Plasmid unnamed1"/>
</dbReference>
<keyword evidence="1" id="KW-1133">Transmembrane helix</keyword>
<keyword evidence="1" id="KW-0812">Transmembrane</keyword>
<feature type="transmembrane region" description="Helical" evidence="1">
    <location>
        <begin position="204"/>
        <end position="221"/>
    </location>
</feature>
<reference evidence="3" key="1">
    <citation type="submission" date="2022-12" db="EMBL/GenBank/DDBJ databases">
        <title>Jiella pelagia sp. nov., isolated from phosphonate enriched culture of Northwest Pacific surface seawater.</title>
        <authorList>
            <person name="Shin D.Y."/>
            <person name="Hwang C.Y."/>
        </authorList>
    </citation>
    <scope>NUCLEOTIDE SEQUENCE</scope>
    <source>
        <strain evidence="3">HL-NP1</strain>
        <plasmid evidence="3">unnamed1</plasmid>
    </source>
</reference>
<accession>A0ABY7BTG8</accession>
<feature type="transmembrane region" description="Helical" evidence="1">
    <location>
        <begin position="73"/>
        <end position="90"/>
    </location>
</feature>
<keyword evidence="3" id="KW-0614">Plasmid</keyword>
<organism evidence="3 4">
    <name type="scientific">Jiella pelagia</name>
    <dbReference type="NCBI Taxonomy" id="2986949"/>
    <lineage>
        <taxon>Bacteria</taxon>
        <taxon>Pseudomonadati</taxon>
        <taxon>Pseudomonadota</taxon>
        <taxon>Alphaproteobacteria</taxon>
        <taxon>Hyphomicrobiales</taxon>
        <taxon>Aurantimonadaceae</taxon>
        <taxon>Jiella</taxon>
    </lineage>
</organism>
<dbReference type="EMBL" id="CP114028">
    <property type="protein sequence ID" value="WAP66783.1"/>
    <property type="molecule type" value="Genomic_DNA"/>
</dbReference>
<evidence type="ECO:0000313" key="4">
    <source>
        <dbReference type="Proteomes" id="UP001164020"/>
    </source>
</evidence>